<gene>
    <name evidence="2" type="ORF">PXEA_LOCUS11154</name>
</gene>
<dbReference type="EMBL" id="CAAALY010033892">
    <property type="protein sequence ID" value="VEL17714.1"/>
    <property type="molecule type" value="Genomic_DNA"/>
</dbReference>
<protein>
    <submittedName>
        <fullName evidence="2">Uncharacterized protein</fullName>
    </submittedName>
</protein>
<feature type="compositionally biased region" description="Basic residues" evidence="1">
    <location>
        <begin position="84"/>
        <end position="96"/>
    </location>
</feature>
<keyword evidence="3" id="KW-1185">Reference proteome</keyword>
<proteinExistence type="predicted"/>
<reference evidence="2" key="1">
    <citation type="submission" date="2018-11" db="EMBL/GenBank/DDBJ databases">
        <authorList>
            <consortium name="Pathogen Informatics"/>
        </authorList>
    </citation>
    <scope>NUCLEOTIDE SEQUENCE</scope>
</reference>
<comment type="caution">
    <text evidence="2">The sequence shown here is derived from an EMBL/GenBank/DDBJ whole genome shotgun (WGS) entry which is preliminary data.</text>
</comment>
<feature type="region of interest" description="Disordered" evidence="1">
    <location>
        <begin position="57"/>
        <end position="96"/>
    </location>
</feature>
<evidence type="ECO:0000313" key="3">
    <source>
        <dbReference type="Proteomes" id="UP000784294"/>
    </source>
</evidence>
<evidence type="ECO:0000313" key="2">
    <source>
        <dbReference type="EMBL" id="VEL17714.1"/>
    </source>
</evidence>
<sequence>MIFGTYRAIRVLGGLLTHTGLTERRLLKSPAQNGTRQGPGATLWQFTSHFSNKQAHLYAPPVQTGPEPVGGPHPHGRYGEQRSRKSVKTHRERSAS</sequence>
<dbReference type="Proteomes" id="UP000784294">
    <property type="component" value="Unassembled WGS sequence"/>
</dbReference>
<dbReference type="AlphaFoldDB" id="A0A448WQL5"/>
<accession>A0A448WQL5</accession>
<evidence type="ECO:0000256" key="1">
    <source>
        <dbReference type="SAM" id="MobiDB-lite"/>
    </source>
</evidence>
<name>A0A448WQL5_9PLAT</name>
<organism evidence="2 3">
    <name type="scientific">Protopolystoma xenopodis</name>
    <dbReference type="NCBI Taxonomy" id="117903"/>
    <lineage>
        <taxon>Eukaryota</taxon>
        <taxon>Metazoa</taxon>
        <taxon>Spiralia</taxon>
        <taxon>Lophotrochozoa</taxon>
        <taxon>Platyhelminthes</taxon>
        <taxon>Monogenea</taxon>
        <taxon>Polyopisthocotylea</taxon>
        <taxon>Polystomatidea</taxon>
        <taxon>Polystomatidae</taxon>
        <taxon>Protopolystoma</taxon>
    </lineage>
</organism>